<evidence type="ECO:0000313" key="2">
    <source>
        <dbReference type="EMBL" id="KAJ7012605.1"/>
    </source>
</evidence>
<proteinExistence type="predicted"/>
<gene>
    <name evidence="2" type="ORF">NC653_002608</name>
</gene>
<keyword evidence="1" id="KW-1133">Transmembrane helix</keyword>
<evidence type="ECO:0008006" key="4">
    <source>
        <dbReference type="Google" id="ProtNLM"/>
    </source>
</evidence>
<protein>
    <recommendedName>
        <fullName evidence="4">Transmembrane protein</fullName>
    </recommendedName>
</protein>
<name>A0AAD6WH43_9ROSI</name>
<keyword evidence="3" id="KW-1185">Reference proteome</keyword>
<accession>A0AAD6WH43</accession>
<dbReference type="Proteomes" id="UP001164929">
    <property type="component" value="Chromosome 1"/>
</dbReference>
<evidence type="ECO:0000313" key="3">
    <source>
        <dbReference type="Proteomes" id="UP001164929"/>
    </source>
</evidence>
<dbReference type="AlphaFoldDB" id="A0AAD6WH43"/>
<keyword evidence="1" id="KW-0812">Transmembrane</keyword>
<evidence type="ECO:0000256" key="1">
    <source>
        <dbReference type="SAM" id="Phobius"/>
    </source>
</evidence>
<feature type="transmembrane region" description="Helical" evidence="1">
    <location>
        <begin position="44"/>
        <end position="63"/>
    </location>
</feature>
<comment type="caution">
    <text evidence="2">The sequence shown here is derived from an EMBL/GenBank/DDBJ whole genome shotgun (WGS) entry which is preliminary data.</text>
</comment>
<sequence>MEDRWGHGPIKIGEEERQRKRESECITRRSAEGRQRLGLPGRYVFFYLLLCLLVQHVCLYGFGQPILRFSSL</sequence>
<keyword evidence="1" id="KW-0472">Membrane</keyword>
<organism evidence="2 3">
    <name type="scientific">Populus alba x Populus x berolinensis</name>
    <dbReference type="NCBI Taxonomy" id="444605"/>
    <lineage>
        <taxon>Eukaryota</taxon>
        <taxon>Viridiplantae</taxon>
        <taxon>Streptophyta</taxon>
        <taxon>Embryophyta</taxon>
        <taxon>Tracheophyta</taxon>
        <taxon>Spermatophyta</taxon>
        <taxon>Magnoliopsida</taxon>
        <taxon>eudicotyledons</taxon>
        <taxon>Gunneridae</taxon>
        <taxon>Pentapetalae</taxon>
        <taxon>rosids</taxon>
        <taxon>fabids</taxon>
        <taxon>Malpighiales</taxon>
        <taxon>Salicaceae</taxon>
        <taxon>Saliceae</taxon>
        <taxon>Populus</taxon>
    </lineage>
</organism>
<reference evidence="2 3" key="1">
    <citation type="journal article" date="2023" name="Mol. Ecol. Resour.">
        <title>Chromosome-level genome assembly of a triploid poplar Populus alba 'Berolinensis'.</title>
        <authorList>
            <person name="Chen S."/>
            <person name="Yu Y."/>
            <person name="Wang X."/>
            <person name="Wang S."/>
            <person name="Zhang T."/>
            <person name="Zhou Y."/>
            <person name="He R."/>
            <person name="Meng N."/>
            <person name="Wang Y."/>
            <person name="Liu W."/>
            <person name="Liu Z."/>
            <person name="Liu J."/>
            <person name="Guo Q."/>
            <person name="Huang H."/>
            <person name="Sederoff R.R."/>
            <person name="Wang G."/>
            <person name="Qu G."/>
            <person name="Chen S."/>
        </authorList>
    </citation>
    <scope>NUCLEOTIDE SEQUENCE [LARGE SCALE GENOMIC DNA]</scope>
    <source>
        <strain evidence="2">SC-2020</strain>
    </source>
</reference>
<dbReference type="EMBL" id="JAQIZT010000001">
    <property type="protein sequence ID" value="KAJ7012605.1"/>
    <property type="molecule type" value="Genomic_DNA"/>
</dbReference>